<organism evidence="1">
    <name type="scientific">marine metagenome</name>
    <dbReference type="NCBI Taxonomy" id="408172"/>
    <lineage>
        <taxon>unclassified sequences</taxon>
        <taxon>metagenomes</taxon>
        <taxon>ecological metagenomes</taxon>
    </lineage>
</organism>
<dbReference type="Pfam" id="PF09365">
    <property type="entry name" value="DUF2461"/>
    <property type="match status" value="1"/>
</dbReference>
<reference evidence="1" key="1">
    <citation type="submission" date="2018-05" db="EMBL/GenBank/DDBJ databases">
        <authorList>
            <person name="Lanie J.A."/>
            <person name="Ng W.-L."/>
            <person name="Kazmierczak K.M."/>
            <person name="Andrzejewski T.M."/>
            <person name="Davidsen T.M."/>
            <person name="Wayne K.J."/>
            <person name="Tettelin H."/>
            <person name="Glass J.I."/>
            <person name="Rusch D."/>
            <person name="Podicherti R."/>
            <person name="Tsui H.-C.T."/>
            <person name="Winkler M.E."/>
        </authorList>
    </citation>
    <scope>NUCLEOTIDE SEQUENCE</scope>
</reference>
<evidence type="ECO:0008006" key="2">
    <source>
        <dbReference type="Google" id="ProtNLM"/>
    </source>
</evidence>
<dbReference type="EMBL" id="UINC01095196">
    <property type="protein sequence ID" value="SVC51086.1"/>
    <property type="molecule type" value="Genomic_DNA"/>
</dbReference>
<dbReference type="AlphaFoldDB" id="A0A382MQS9"/>
<sequence>MIGQPTLDFLADLQKNNNRVWYHANKGRFKDTFGGDRITRVRRVNIIRDYL</sequence>
<dbReference type="InterPro" id="IPR012808">
    <property type="entry name" value="CHP02453"/>
</dbReference>
<proteinExistence type="predicted"/>
<evidence type="ECO:0000313" key="1">
    <source>
        <dbReference type="EMBL" id="SVC51086.1"/>
    </source>
</evidence>
<gene>
    <name evidence="1" type="ORF">METZ01_LOCUS303940</name>
</gene>
<name>A0A382MQS9_9ZZZZ</name>
<protein>
    <recommendedName>
        <fullName evidence="2">DUF2461 domain-containing protein</fullName>
    </recommendedName>
</protein>
<accession>A0A382MQS9</accession>